<dbReference type="EMBL" id="JARRAG010000002">
    <property type="protein sequence ID" value="MDG3004902.1"/>
    <property type="molecule type" value="Genomic_DNA"/>
</dbReference>
<dbReference type="Pfam" id="PF01568">
    <property type="entry name" value="Molydop_binding"/>
    <property type="match status" value="1"/>
</dbReference>
<evidence type="ECO:0000256" key="1">
    <source>
        <dbReference type="ARBA" id="ARBA00001942"/>
    </source>
</evidence>
<feature type="domain" description="Molybdopterin oxidoreductase" evidence="11">
    <location>
        <begin position="132"/>
        <end position="513"/>
    </location>
</feature>
<evidence type="ECO:0000256" key="2">
    <source>
        <dbReference type="ARBA" id="ARBA00001966"/>
    </source>
</evidence>
<evidence type="ECO:0000256" key="6">
    <source>
        <dbReference type="ARBA" id="ARBA00022723"/>
    </source>
</evidence>
<evidence type="ECO:0000256" key="8">
    <source>
        <dbReference type="ARBA" id="ARBA00023004"/>
    </source>
</evidence>
<dbReference type="CDD" id="cd02787">
    <property type="entry name" value="MopB_CT_ydeP"/>
    <property type="match status" value="1"/>
</dbReference>
<evidence type="ECO:0000256" key="5">
    <source>
        <dbReference type="ARBA" id="ARBA00022505"/>
    </source>
</evidence>
<comment type="caution">
    <text evidence="13">The sequence shown here is derived from an EMBL/GenBank/DDBJ whole genome shotgun (WGS) entry which is preliminary data.</text>
</comment>
<organism evidence="13 14">
    <name type="scientific">Paludisphaera mucosa</name>
    <dbReference type="NCBI Taxonomy" id="3030827"/>
    <lineage>
        <taxon>Bacteria</taxon>
        <taxon>Pseudomonadati</taxon>
        <taxon>Planctomycetota</taxon>
        <taxon>Planctomycetia</taxon>
        <taxon>Isosphaerales</taxon>
        <taxon>Isosphaeraceae</taxon>
        <taxon>Paludisphaera</taxon>
    </lineage>
</organism>
<protein>
    <submittedName>
        <fullName evidence="13">FdhF/YdeP family oxidoreductase</fullName>
    </submittedName>
</protein>
<dbReference type="RefSeq" id="WP_277861253.1">
    <property type="nucleotide sequence ID" value="NZ_JARRAG010000002.1"/>
</dbReference>
<gene>
    <name evidence="13" type="ORF">PZE19_14035</name>
</gene>
<dbReference type="CDD" id="cd02767">
    <property type="entry name" value="MopB_ydeP"/>
    <property type="match status" value="1"/>
</dbReference>
<feature type="compositionally biased region" description="Pro residues" evidence="10">
    <location>
        <begin position="10"/>
        <end position="20"/>
    </location>
</feature>
<dbReference type="InterPro" id="IPR009010">
    <property type="entry name" value="Asp_de-COase-like_dom_sf"/>
</dbReference>
<comment type="cofactor">
    <cofactor evidence="2">
        <name>[4Fe-4S] cluster</name>
        <dbReference type="ChEBI" id="CHEBI:49883"/>
    </cofactor>
</comment>
<dbReference type="NCBIfam" id="TIGR01701">
    <property type="entry name" value="Fdhalpha-like"/>
    <property type="match status" value="1"/>
</dbReference>
<comment type="cofactor">
    <cofactor evidence="1">
        <name>Mo-bis(molybdopterin guanine dinucleotide)</name>
        <dbReference type="ChEBI" id="CHEBI:60539"/>
    </cofactor>
</comment>
<dbReference type="Proteomes" id="UP001216907">
    <property type="component" value="Unassembled WGS sequence"/>
</dbReference>
<keyword evidence="8" id="KW-0408">Iron</keyword>
<dbReference type="InterPro" id="IPR006656">
    <property type="entry name" value="Mopterin_OxRdtase"/>
</dbReference>
<sequence length="782" mass="85457">MADQEGSSPVTPPSLSPPPVELSKVQVQPYHHPAAGVGAIIHSTSMALSQLGPIRSVSMALKINQIEGFDCPSCAWTEAGQDRRETFEFCENGVKAVAAEATKRRVAPEFFRKWSVADLRARNDHWLEDQGRLTHPMHLAPGADHFAPISWEDAFALLGRELKALGSPHDAVFYTSGRTSNEAAFLYQLFARLLGTNNLPDCSNMCHESTSFGLQEQIGVGKGMVTLDDFELADAIFMIGHNPGTNHPRMLTTLANASKRGCRIVAVNPLRERGLERFAHPQHPMDMLHGGTAIAEMFLSVKIGGDVALLKGIMKEVFEAERRNPGQVIDLPFIRDHASGYDEFAAELDATSWDDVVASSGIDRETIRKAAEIYITSDRVIACWGMGVTQHRWGVANVQSIMNLLLLRGNIGRPGAGACPVRGHSNVQGDRTMGIFERPAAAFLDRLGQVFGFEPPREPGYSVVEAIKAMHEGKVGVFFAMGGNFPVASPDTDYTAEAMSRCRLTAYVATKLNRGHLTTGRESLILPCLGRTEIDEQAAGPQFVTVEDSMSIIHASHGVLKPGSPMLRSEPWIVAQLAKAALGASSTVDWDELVGDYDRIRERIAQTIPGFHDFNVRVRRPGGFMLINPAGERRFVTTTGKARFMTHPIPADARTPGRLLLATIRSHDQFNTTIYGFDDRYRGVYDARRVVFLNARDVARLGLVDRQVVDLIGEHRGESRVAPRFAVVAHDIPEGCAAAYYPETNPLIACDDVDPHSLTPSSKSVVVRIVPTTHPAESAAAV</sequence>
<dbReference type="PANTHER" id="PTHR43105">
    <property type="entry name" value="RESPIRATORY NITRATE REDUCTASE"/>
    <property type="match status" value="1"/>
</dbReference>
<evidence type="ECO:0000313" key="14">
    <source>
        <dbReference type="Proteomes" id="UP001216907"/>
    </source>
</evidence>
<dbReference type="InterPro" id="IPR041953">
    <property type="entry name" value="YdeP_MopB"/>
</dbReference>
<dbReference type="SUPFAM" id="SSF53706">
    <property type="entry name" value="Formate dehydrogenase/DMSO reductase, domains 1-3"/>
    <property type="match status" value="1"/>
</dbReference>
<evidence type="ECO:0000259" key="11">
    <source>
        <dbReference type="Pfam" id="PF00384"/>
    </source>
</evidence>
<evidence type="ECO:0000259" key="12">
    <source>
        <dbReference type="Pfam" id="PF01568"/>
    </source>
</evidence>
<dbReference type="Pfam" id="PF00384">
    <property type="entry name" value="Molybdopterin"/>
    <property type="match status" value="1"/>
</dbReference>
<dbReference type="PIRSF" id="PIRSF000144">
    <property type="entry name" value="CbbBc"/>
    <property type="match status" value="1"/>
</dbReference>
<evidence type="ECO:0000256" key="4">
    <source>
        <dbReference type="ARBA" id="ARBA00022485"/>
    </source>
</evidence>
<evidence type="ECO:0000256" key="7">
    <source>
        <dbReference type="ARBA" id="ARBA00023002"/>
    </source>
</evidence>
<keyword evidence="4" id="KW-0004">4Fe-4S</keyword>
<dbReference type="Gene3D" id="3.40.50.740">
    <property type="match status" value="1"/>
</dbReference>
<dbReference type="SUPFAM" id="SSF50692">
    <property type="entry name" value="ADC-like"/>
    <property type="match status" value="1"/>
</dbReference>
<proteinExistence type="inferred from homology"/>
<dbReference type="InterPro" id="IPR037951">
    <property type="entry name" value="MopB_CT_YdeP"/>
</dbReference>
<keyword evidence="7" id="KW-0560">Oxidoreductase</keyword>
<keyword evidence="5" id="KW-0500">Molybdenum</keyword>
<keyword evidence="14" id="KW-1185">Reference proteome</keyword>
<dbReference type="InterPro" id="IPR006657">
    <property type="entry name" value="MoPterin_dinucl-bd_dom"/>
</dbReference>
<evidence type="ECO:0000313" key="13">
    <source>
        <dbReference type="EMBL" id="MDG3004902.1"/>
    </source>
</evidence>
<feature type="region of interest" description="Disordered" evidence="10">
    <location>
        <begin position="1"/>
        <end position="23"/>
    </location>
</feature>
<evidence type="ECO:0000256" key="9">
    <source>
        <dbReference type="ARBA" id="ARBA00023014"/>
    </source>
</evidence>
<feature type="domain" description="Molybdopterin dinucleotide-binding" evidence="12">
    <location>
        <begin position="659"/>
        <end position="765"/>
    </location>
</feature>
<comment type="similarity">
    <text evidence="3">Belongs to the prokaryotic molybdopterin-containing oxidoreductase family.</text>
</comment>
<name>A0ABT6FBF7_9BACT</name>
<dbReference type="Gene3D" id="3.40.228.10">
    <property type="entry name" value="Dimethylsulfoxide Reductase, domain 2"/>
    <property type="match status" value="1"/>
</dbReference>
<dbReference type="InterPro" id="IPR050123">
    <property type="entry name" value="Prok_molybdopt-oxidoreductase"/>
</dbReference>
<reference evidence="13 14" key="1">
    <citation type="submission" date="2023-03" db="EMBL/GenBank/DDBJ databases">
        <title>Paludisphaera mucosa sp. nov. a novel planctomycete from northern fen.</title>
        <authorList>
            <person name="Ivanova A."/>
        </authorList>
    </citation>
    <scope>NUCLEOTIDE SEQUENCE [LARGE SCALE GENOMIC DNA]</scope>
    <source>
        <strain evidence="13 14">Pla2</strain>
    </source>
</reference>
<keyword evidence="6" id="KW-0479">Metal-binding</keyword>
<accession>A0ABT6FBF7</accession>
<dbReference type="InterPro" id="IPR010046">
    <property type="entry name" value="Mopterin_OxRdtse_a_bac"/>
</dbReference>
<dbReference type="PANTHER" id="PTHR43105:SF4">
    <property type="entry name" value="PROTEIN YDEP"/>
    <property type="match status" value="1"/>
</dbReference>
<evidence type="ECO:0000256" key="3">
    <source>
        <dbReference type="ARBA" id="ARBA00010312"/>
    </source>
</evidence>
<evidence type="ECO:0000256" key="10">
    <source>
        <dbReference type="SAM" id="MobiDB-lite"/>
    </source>
</evidence>
<keyword evidence="9" id="KW-0411">Iron-sulfur</keyword>